<feature type="compositionally biased region" description="Basic and acidic residues" evidence="1">
    <location>
        <begin position="39"/>
        <end position="54"/>
    </location>
</feature>
<evidence type="ECO:0000256" key="1">
    <source>
        <dbReference type="SAM" id="MobiDB-lite"/>
    </source>
</evidence>
<evidence type="ECO:0000313" key="3">
    <source>
        <dbReference type="Proteomes" id="UP000003835"/>
    </source>
</evidence>
<evidence type="ECO:0000313" key="2">
    <source>
        <dbReference type="EMBL" id="EDX72232.1"/>
    </source>
</evidence>
<dbReference type="Proteomes" id="UP000003835">
    <property type="component" value="Unassembled WGS sequence"/>
</dbReference>
<proteinExistence type="predicted"/>
<reference evidence="2 3" key="1">
    <citation type="submission" date="2008-07" db="EMBL/GenBank/DDBJ databases">
        <authorList>
            <person name="Tandeau de Marsac N."/>
            <person name="Ferriera S."/>
            <person name="Johnson J."/>
            <person name="Kravitz S."/>
            <person name="Beeson K."/>
            <person name="Sutton G."/>
            <person name="Rogers Y.-H."/>
            <person name="Friedman R."/>
            <person name="Frazier M."/>
            <person name="Venter J.C."/>
        </authorList>
    </citation>
    <scope>NUCLEOTIDE SEQUENCE [LARGE SCALE GENOMIC DNA]</scope>
    <source>
        <strain evidence="2 3">PCC 7420</strain>
    </source>
</reference>
<name>B4W0U7_9CYAN</name>
<dbReference type="EMBL" id="DS989866">
    <property type="protein sequence ID" value="EDX72232.1"/>
    <property type="molecule type" value="Genomic_DNA"/>
</dbReference>
<accession>B4W0U7</accession>
<dbReference type="HOGENOM" id="CLU_2449505_0_0_3"/>
<dbReference type="AlphaFoldDB" id="B4W0U7"/>
<keyword evidence="3" id="KW-1185">Reference proteome</keyword>
<sequence>MGIFEDLIKQRGFPIDQRLRQLLGEASREAWERMQAHYEEDRRFHESKTDKDLEAEYQAGSESQADDADDKYTELAEEQTNWEAFLDSF</sequence>
<organism evidence="2 3">
    <name type="scientific">Coleofasciculus chthonoplastes PCC 7420</name>
    <dbReference type="NCBI Taxonomy" id="118168"/>
    <lineage>
        <taxon>Bacteria</taxon>
        <taxon>Bacillati</taxon>
        <taxon>Cyanobacteriota</taxon>
        <taxon>Cyanophyceae</taxon>
        <taxon>Coleofasciculales</taxon>
        <taxon>Coleofasciculaceae</taxon>
        <taxon>Coleofasciculus</taxon>
    </lineage>
</organism>
<protein>
    <submittedName>
        <fullName evidence="2">Uncharacterized protein</fullName>
    </submittedName>
</protein>
<feature type="region of interest" description="Disordered" evidence="1">
    <location>
        <begin position="39"/>
        <end position="71"/>
    </location>
</feature>
<gene>
    <name evidence="2" type="ORF">MC7420_8324</name>
</gene>